<dbReference type="InterPro" id="IPR023616">
    <property type="entry name" value="Cyt_c_oxase-like_su1_dom"/>
</dbReference>
<dbReference type="SUPFAM" id="SSF81442">
    <property type="entry name" value="Cytochrome c oxidase subunit I-like"/>
    <property type="match status" value="1"/>
</dbReference>
<dbReference type="EC" id="1.10.3.-" evidence="17"/>
<evidence type="ECO:0000256" key="12">
    <source>
        <dbReference type="ARBA" id="ARBA00023008"/>
    </source>
</evidence>
<evidence type="ECO:0000256" key="15">
    <source>
        <dbReference type="SAM" id="Phobius"/>
    </source>
</evidence>
<accession>A0A7X0IUZ4</accession>
<dbReference type="AlphaFoldDB" id="A0A7X0IUZ4"/>
<dbReference type="GO" id="GO:0004129">
    <property type="term" value="F:cytochrome-c oxidase activity"/>
    <property type="evidence" value="ECO:0007669"/>
    <property type="project" value="InterPro"/>
</dbReference>
<dbReference type="PANTHER" id="PTHR10422">
    <property type="entry name" value="CYTOCHROME C OXIDASE SUBUNIT 1"/>
    <property type="match status" value="1"/>
</dbReference>
<dbReference type="CDD" id="cd01662">
    <property type="entry name" value="Ubiquinol_Oxidase_I"/>
    <property type="match status" value="1"/>
</dbReference>
<keyword evidence="13 15" id="KW-0472">Membrane</keyword>
<evidence type="ECO:0000256" key="5">
    <source>
        <dbReference type="ARBA" id="ARBA00022617"/>
    </source>
</evidence>
<keyword evidence="17" id="KW-0560">Oxidoreductase</keyword>
<protein>
    <submittedName>
        <fullName evidence="17">Cytochrome o ubiquinol oxidase subunit 1</fullName>
        <ecNumber evidence="17">1.10.3.-</ecNumber>
    </submittedName>
</protein>
<feature type="transmembrane region" description="Helical" evidence="15">
    <location>
        <begin position="285"/>
        <end position="308"/>
    </location>
</feature>
<feature type="transmembrane region" description="Helical" evidence="15">
    <location>
        <begin position="69"/>
        <end position="92"/>
    </location>
</feature>
<evidence type="ECO:0000256" key="11">
    <source>
        <dbReference type="ARBA" id="ARBA00023004"/>
    </source>
</evidence>
<keyword evidence="7 14" id="KW-0812">Transmembrane</keyword>
<evidence type="ECO:0000256" key="6">
    <source>
        <dbReference type="ARBA" id="ARBA00022660"/>
    </source>
</evidence>
<keyword evidence="4" id="KW-1003">Cell membrane</keyword>
<comment type="similarity">
    <text evidence="2 14">Belongs to the heme-copper respiratory oxidase family.</text>
</comment>
<dbReference type="GO" id="GO:0022904">
    <property type="term" value="P:respiratory electron transport chain"/>
    <property type="evidence" value="ECO:0007669"/>
    <property type="project" value="TreeGrafter"/>
</dbReference>
<evidence type="ECO:0000256" key="13">
    <source>
        <dbReference type="ARBA" id="ARBA00023136"/>
    </source>
</evidence>
<feature type="domain" description="Cytochrome oxidase subunit I profile" evidence="16">
    <location>
        <begin position="49"/>
        <end position="569"/>
    </location>
</feature>
<dbReference type="PRINTS" id="PR01165">
    <property type="entry name" value="CYCOXIDASEI"/>
</dbReference>
<feature type="transmembrane region" description="Helical" evidence="15">
    <location>
        <begin position="425"/>
        <end position="446"/>
    </location>
</feature>
<dbReference type="InterPro" id="IPR036927">
    <property type="entry name" value="Cyt_c_oxase-like_su1_sf"/>
</dbReference>
<dbReference type="EMBL" id="JACHBG010000015">
    <property type="protein sequence ID" value="MBB6487680.1"/>
    <property type="molecule type" value="Genomic_DNA"/>
</dbReference>
<evidence type="ECO:0000313" key="18">
    <source>
        <dbReference type="Proteomes" id="UP000565576"/>
    </source>
</evidence>
<dbReference type="NCBIfam" id="TIGR02843">
    <property type="entry name" value="CyoB"/>
    <property type="match status" value="1"/>
</dbReference>
<dbReference type="InterPro" id="IPR000883">
    <property type="entry name" value="Cyt_C_Oxase_1"/>
</dbReference>
<evidence type="ECO:0000256" key="2">
    <source>
        <dbReference type="ARBA" id="ARBA00009578"/>
    </source>
</evidence>
<name>A0A7X0IUZ4_9HYPH</name>
<keyword evidence="3 14" id="KW-0813">Transport</keyword>
<keyword evidence="12" id="KW-0186">Copper</keyword>
<evidence type="ECO:0000256" key="10">
    <source>
        <dbReference type="ARBA" id="ARBA00022989"/>
    </source>
</evidence>
<gene>
    <name evidence="17" type="ORF">GGD46_004987</name>
</gene>
<evidence type="ECO:0000256" key="9">
    <source>
        <dbReference type="ARBA" id="ARBA00022982"/>
    </source>
</evidence>
<dbReference type="Pfam" id="PF00115">
    <property type="entry name" value="COX1"/>
    <property type="match status" value="1"/>
</dbReference>
<evidence type="ECO:0000256" key="4">
    <source>
        <dbReference type="ARBA" id="ARBA00022475"/>
    </source>
</evidence>
<dbReference type="PROSITE" id="PS00077">
    <property type="entry name" value="COX1_CUB"/>
    <property type="match status" value="1"/>
</dbReference>
<dbReference type="RefSeq" id="WP_184708796.1">
    <property type="nucleotide sequence ID" value="NZ_JACHBG010000015.1"/>
</dbReference>
<feature type="transmembrane region" description="Helical" evidence="15">
    <location>
        <begin position="390"/>
        <end position="413"/>
    </location>
</feature>
<feature type="transmembrane region" description="Helical" evidence="15">
    <location>
        <begin position="467"/>
        <end position="489"/>
    </location>
</feature>
<feature type="transmembrane region" description="Helical" evidence="15">
    <location>
        <begin position="149"/>
        <end position="172"/>
    </location>
</feature>
<feature type="transmembrane region" description="Helical" evidence="15">
    <location>
        <begin position="26"/>
        <end position="48"/>
    </location>
</feature>
<evidence type="ECO:0000259" key="16">
    <source>
        <dbReference type="PROSITE" id="PS50855"/>
    </source>
</evidence>
<feature type="transmembrane region" description="Helical" evidence="15">
    <location>
        <begin position="112"/>
        <end position="137"/>
    </location>
</feature>
<keyword evidence="10 15" id="KW-1133">Transmembrane helix</keyword>
<feature type="transmembrane region" description="Helical" evidence="15">
    <location>
        <begin position="354"/>
        <end position="378"/>
    </location>
</feature>
<dbReference type="InterPro" id="IPR014207">
    <property type="entry name" value="Cyt_c_ubiqinol_oxidase_su1"/>
</dbReference>
<dbReference type="GO" id="GO:0009060">
    <property type="term" value="P:aerobic respiration"/>
    <property type="evidence" value="ECO:0007669"/>
    <property type="project" value="InterPro"/>
</dbReference>
<dbReference type="GO" id="GO:0020037">
    <property type="term" value="F:heme binding"/>
    <property type="evidence" value="ECO:0007669"/>
    <property type="project" value="InterPro"/>
</dbReference>
<keyword evidence="9 14" id="KW-0249">Electron transport</keyword>
<dbReference type="GO" id="GO:0016682">
    <property type="term" value="F:oxidoreductase activity, acting on diphenols and related substances as donors, oxygen as acceptor"/>
    <property type="evidence" value="ECO:0007669"/>
    <property type="project" value="InterPro"/>
</dbReference>
<dbReference type="Proteomes" id="UP000565576">
    <property type="component" value="Unassembled WGS sequence"/>
</dbReference>
<dbReference type="Gene3D" id="1.20.210.10">
    <property type="entry name" value="Cytochrome c oxidase-like, subunit I domain"/>
    <property type="match status" value="1"/>
</dbReference>
<feature type="transmembrane region" description="Helical" evidence="15">
    <location>
        <begin position="501"/>
        <end position="528"/>
    </location>
</feature>
<keyword evidence="6 14" id="KW-0679">Respiratory chain</keyword>
<proteinExistence type="inferred from homology"/>
<feature type="transmembrane region" description="Helical" evidence="15">
    <location>
        <begin position="199"/>
        <end position="223"/>
    </location>
</feature>
<evidence type="ECO:0000256" key="1">
    <source>
        <dbReference type="ARBA" id="ARBA00004651"/>
    </source>
</evidence>
<evidence type="ECO:0000256" key="7">
    <source>
        <dbReference type="ARBA" id="ARBA00022692"/>
    </source>
</evidence>
<reference evidence="17 18" key="1">
    <citation type="submission" date="2020-08" db="EMBL/GenBank/DDBJ databases">
        <title>Genomic Encyclopedia of Type Strains, Phase IV (KMG-V): Genome sequencing to study the core and pangenomes of soil and plant-associated prokaryotes.</title>
        <authorList>
            <person name="Whitman W."/>
        </authorList>
    </citation>
    <scope>NUCLEOTIDE SEQUENCE [LARGE SCALE GENOMIC DNA]</scope>
    <source>
        <strain evidence="17 18">SEMIA 4060</strain>
    </source>
</reference>
<feature type="transmembrane region" description="Helical" evidence="15">
    <location>
        <begin position="602"/>
        <end position="635"/>
    </location>
</feature>
<comment type="caution">
    <text evidence="17">The sequence shown here is derived from an EMBL/GenBank/DDBJ whole genome shotgun (WGS) entry which is preliminary data.</text>
</comment>
<feature type="transmembrane region" description="Helical" evidence="15">
    <location>
        <begin position="320"/>
        <end position="342"/>
    </location>
</feature>
<dbReference type="PROSITE" id="PS50855">
    <property type="entry name" value="COX1"/>
    <property type="match status" value="1"/>
</dbReference>
<feature type="transmembrane region" description="Helical" evidence="15">
    <location>
        <begin position="243"/>
        <end position="265"/>
    </location>
</feature>
<keyword evidence="8" id="KW-0479">Metal-binding</keyword>
<dbReference type="GO" id="GO:0005886">
    <property type="term" value="C:plasma membrane"/>
    <property type="evidence" value="ECO:0007669"/>
    <property type="project" value="UniProtKB-SubCell"/>
</dbReference>
<sequence>MFSNPDLYKFIFGRLTLDQIPYHEPILVATFTAVALGGIALLALLTYFRVWGYLWKEWLTSIDHKKIGIMYIVLALIMLLRGFSDALMMRLQQAIAFNGSEGYLPPHHYDQVFTAHGVIMIFFVAMPFVTGLMNLVVPLQIGARDVSFPFLNNFSFWMTTAGAIVIMISLFIGEFAKTGWLAYPPLSGIAYSPDVGVDYYIWGLQVAGIGTTLSGINLIATIVKMRAPGMTFMKMPVFTWTSLCTNILIVASFPILTATLALLTLDRYAGTNFFTNDLGGNPMMYVNLIWIWGHPEVYILILPAFGVFSEVVATFCGKRLFGYASMVYATCVIMILSYLVWLHHFFTMGSGASVNSFFGITTMIISIPTGAKLFNWLFTMYHGRIRYEVPMLWTVGFMVTFTIGGMTGVMLAIPPADFVLHNSLFLIAHFHNVIIGGVLFGMFAGVNYWFPKAFGFKLDPFWGKMSFWFWQIGFWFAFMPLYILGLMGVTRRVNQFDDPSLQIWFVIAAVGAVMIAIGIACFLIQLVVSFMKREELRDHTGDPWNGRTLEWSTSSPPPAYNFAFTPIVYDHDAWWDMKNRGYVRPTEGFIPIHMPKNTGTGVILGVLSIGFAFGMIWYMWWLAAITFVAMIAITIGHTFNYKRDYHIPADEVVKTENERTKQLAGQV</sequence>
<dbReference type="GO" id="GO:0009486">
    <property type="term" value="F:cytochrome bo3 ubiquinol oxidase activity"/>
    <property type="evidence" value="ECO:0007669"/>
    <property type="project" value="TreeGrafter"/>
</dbReference>
<keyword evidence="5 14" id="KW-0349">Heme</keyword>
<organism evidence="17 18">
    <name type="scientific">Rhizobium lusitanum</name>
    <dbReference type="NCBI Taxonomy" id="293958"/>
    <lineage>
        <taxon>Bacteria</taxon>
        <taxon>Pseudomonadati</taxon>
        <taxon>Pseudomonadota</taxon>
        <taxon>Alphaproteobacteria</taxon>
        <taxon>Hyphomicrobiales</taxon>
        <taxon>Rhizobiaceae</taxon>
        <taxon>Rhizobium/Agrobacterium group</taxon>
        <taxon>Rhizobium</taxon>
    </lineage>
</organism>
<evidence type="ECO:0000313" key="17">
    <source>
        <dbReference type="EMBL" id="MBB6487680.1"/>
    </source>
</evidence>
<dbReference type="PANTHER" id="PTHR10422:SF35">
    <property type="entry name" value="CYTOCHROME BO(3) UBIQUINOL OXIDASE SUBUNIT 1"/>
    <property type="match status" value="1"/>
</dbReference>
<comment type="subcellular location">
    <subcellularLocation>
        <location evidence="1">Cell membrane</location>
        <topology evidence="1">Multi-pass membrane protein</topology>
    </subcellularLocation>
</comment>
<dbReference type="InterPro" id="IPR023615">
    <property type="entry name" value="Cyt_c_Oxase_su1_BS"/>
</dbReference>
<evidence type="ECO:0000256" key="14">
    <source>
        <dbReference type="RuleBase" id="RU000370"/>
    </source>
</evidence>
<dbReference type="FunFam" id="1.20.210.10:FF:000002">
    <property type="entry name" value="Cytochrome o ubiquinol oxidase, subunit I"/>
    <property type="match status" value="1"/>
</dbReference>
<evidence type="ECO:0000256" key="3">
    <source>
        <dbReference type="ARBA" id="ARBA00022448"/>
    </source>
</evidence>
<keyword evidence="11" id="KW-0408">Iron</keyword>
<evidence type="ECO:0000256" key="8">
    <source>
        <dbReference type="ARBA" id="ARBA00022723"/>
    </source>
</evidence>
<dbReference type="GO" id="GO:0046872">
    <property type="term" value="F:metal ion binding"/>
    <property type="evidence" value="ECO:0007669"/>
    <property type="project" value="UniProtKB-KW"/>
</dbReference>
<dbReference type="GO" id="GO:0015990">
    <property type="term" value="P:electron transport coupled proton transport"/>
    <property type="evidence" value="ECO:0007669"/>
    <property type="project" value="TreeGrafter"/>
</dbReference>